<dbReference type="RefSeq" id="WP_377510511.1">
    <property type="nucleotide sequence ID" value="NZ_JBHSQS010000006.1"/>
</dbReference>
<evidence type="ECO:0000313" key="3">
    <source>
        <dbReference type="Proteomes" id="UP001596226"/>
    </source>
</evidence>
<gene>
    <name evidence="2" type="ORF">ACFQGL_12870</name>
</gene>
<dbReference type="PANTHER" id="PTHR42686:SF1">
    <property type="entry name" value="GH17980P-RELATED"/>
    <property type="match status" value="1"/>
</dbReference>
<dbReference type="InterPro" id="IPR020471">
    <property type="entry name" value="AKR"/>
</dbReference>
<feature type="domain" description="NADP-dependent oxidoreductase" evidence="1">
    <location>
        <begin position="15"/>
        <end position="317"/>
    </location>
</feature>
<dbReference type="SUPFAM" id="SSF51430">
    <property type="entry name" value="NAD(P)-linked oxidoreductase"/>
    <property type="match status" value="1"/>
</dbReference>
<dbReference type="Pfam" id="PF00248">
    <property type="entry name" value="Aldo_ket_red"/>
    <property type="match status" value="1"/>
</dbReference>
<dbReference type="EMBL" id="JBHSQS010000006">
    <property type="protein sequence ID" value="MFC5924237.1"/>
    <property type="molecule type" value="Genomic_DNA"/>
</dbReference>
<evidence type="ECO:0000259" key="1">
    <source>
        <dbReference type="Pfam" id="PF00248"/>
    </source>
</evidence>
<evidence type="ECO:0000313" key="2">
    <source>
        <dbReference type="EMBL" id="MFC5924237.1"/>
    </source>
</evidence>
<name>A0ABW1H733_9ACTN</name>
<dbReference type="InterPro" id="IPR036812">
    <property type="entry name" value="NAD(P)_OxRdtase_dom_sf"/>
</dbReference>
<keyword evidence="3" id="KW-1185">Reference proteome</keyword>
<dbReference type="Gene3D" id="3.20.20.100">
    <property type="entry name" value="NADP-dependent oxidoreductase domain"/>
    <property type="match status" value="1"/>
</dbReference>
<dbReference type="PANTHER" id="PTHR42686">
    <property type="entry name" value="GH17980P-RELATED"/>
    <property type="match status" value="1"/>
</dbReference>
<reference evidence="3" key="1">
    <citation type="journal article" date="2019" name="Int. J. Syst. Evol. Microbiol.">
        <title>The Global Catalogue of Microorganisms (GCM) 10K type strain sequencing project: providing services to taxonomists for standard genome sequencing and annotation.</title>
        <authorList>
            <consortium name="The Broad Institute Genomics Platform"/>
            <consortium name="The Broad Institute Genome Sequencing Center for Infectious Disease"/>
            <person name="Wu L."/>
            <person name="Ma J."/>
        </authorList>
    </citation>
    <scope>NUCLEOTIDE SEQUENCE [LARGE SCALE GENOMIC DNA]</scope>
    <source>
        <strain evidence="3">CGMCC 4.7144</strain>
    </source>
</reference>
<dbReference type="Proteomes" id="UP001596226">
    <property type="component" value="Unassembled WGS sequence"/>
</dbReference>
<dbReference type="InterPro" id="IPR023210">
    <property type="entry name" value="NADP_OxRdtase_dom"/>
</dbReference>
<organism evidence="2 3">
    <name type="scientific">Micromonospora vulcania</name>
    <dbReference type="NCBI Taxonomy" id="1441873"/>
    <lineage>
        <taxon>Bacteria</taxon>
        <taxon>Bacillati</taxon>
        <taxon>Actinomycetota</taxon>
        <taxon>Actinomycetes</taxon>
        <taxon>Micromonosporales</taxon>
        <taxon>Micromonosporaceae</taxon>
        <taxon>Micromonospora</taxon>
    </lineage>
</organism>
<accession>A0ABW1H733</accession>
<comment type="caution">
    <text evidence="2">The sequence shown here is derived from an EMBL/GenBank/DDBJ whole genome shotgun (WGS) entry which is preliminary data.</text>
</comment>
<dbReference type="CDD" id="cd19152">
    <property type="entry name" value="AKR_AKR15A"/>
    <property type="match status" value="1"/>
</dbReference>
<protein>
    <submittedName>
        <fullName evidence="2">Aldo/keto reductase</fullName>
    </submittedName>
</protein>
<proteinExistence type="predicted"/>
<sequence>MRSRILDRTGVAVTELGFGGASLGNLYKATEDAVGQAAVAAAYAAGIRYFDTAPHYGLGLSERRLGRALAGLPRADYVVSTKVGRALDRNPHPTGSDLATGGFDVPDDLVRRWDFSAGGVRRSLAASRERLGLEHIDIVYVHDPDHHVDQAIAEAIPALVELRDQGVIGAVGVGMNQWQAPLRMVQETDLDVVMLAGRWTLLDRTGQRLLDACAARGVSVVAAAPFNSGLLARPRPTADAMYDYQRTPDDLLRRVNVLADTCERWGATLPDAAVQFPLRHRAVAAVVAGLRSPTQVSQLVARHHAALPEAAWAELDS</sequence>